<sequence length="491" mass="54415">MPVNLPRDDEEIKYAGVENEDGTTFHMPSKPVGADGVTPLFTDSNPGSMKLTGSNPQDKLIYGAYWNKGSDPTMTRTDAAVDMVANAGVDGQLVKNDFDNAPIWGEIEEVEDEYGNVFIKIPKVYIRKHIGKDFLLEKLSKTKHPGFYLPWCFWDFENNKELDYILVGKHEASLSDDNKLESKPNKYPLINKNIVEFRDYAKANNAIGLKGYQQHDVHVQDLLAVLFHIEFATLNSQSIMQGFTAGRYTDSELATVAETNVNRIIVANATADQYRIGQVISVGTSQGGNQVFYGRTITAIENYDTNNKAILFDGDPVNIAVGNYLYNTGWITGFSKNILAASGSIGSNTDGKYPCSYRGVENIWGNVYKWVDGINIDARQAWVAKNAEDYTSNVFTSPHEKLGYVNASENGYPMDMGFYSKLPFANLPNKVGGSSSTYYSDYYYQNTGQCVALVGGSWYNGSYAGLSLWALSSSSGYRYVNFGGRLLKKAL</sequence>
<evidence type="ECO:0000313" key="2">
    <source>
        <dbReference type="Proteomes" id="UP000295416"/>
    </source>
</evidence>
<proteinExistence type="predicted"/>
<comment type="caution">
    <text evidence="1">The sequence shown here is derived from an EMBL/GenBank/DDBJ whole genome shotgun (WGS) entry which is preliminary data.</text>
</comment>
<accession>A0A4R2PAS9</accession>
<dbReference type="SUPFAM" id="SSF56436">
    <property type="entry name" value="C-type lectin-like"/>
    <property type="match status" value="1"/>
</dbReference>
<dbReference type="RefSeq" id="WP_132742693.1">
    <property type="nucleotide sequence ID" value="NZ_SLXK01000001.1"/>
</dbReference>
<keyword evidence="2" id="KW-1185">Reference proteome</keyword>
<dbReference type="Proteomes" id="UP000295416">
    <property type="component" value="Unassembled WGS sequence"/>
</dbReference>
<dbReference type="OrthoDB" id="2329976at2"/>
<gene>
    <name evidence="1" type="ORF">EV207_101168</name>
</gene>
<protein>
    <submittedName>
        <fullName evidence="1">Uncharacterized protein</fullName>
    </submittedName>
</protein>
<reference evidence="1 2" key="1">
    <citation type="submission" date="2019-03" db="EMBL/GenBank/DDBJ databases">
        <title>Genomic Encyclopedia of Type Strains, Phase IV (KMG-IV): sequencing the most valuable type-strain genomes for metagenomic binning, comparative biology and taxonomic classification.</title>
        <authorList>
            <person name="Goeker M."/>
        </authorList>
    </citation>
    <scope>NUCLEOTIDE SEQUENCE [LARGE SCALE GENOMIC DNA]</scope>
    <source>
        <strain evidence="1 2">DSM 19377</strain>
    </source>
</reference>
<name>A0A4R2PAS9_9BACL</name>
<dbReference type="EMBL" id="SLXK01000001">
    <property type="protein sequence ID" value="TCP32190.1"/>
    <property type="molecule type" value="Genomic_DNA"/>
</dbReference>
<dbReference type="InterPro" id="IPR016187">
    <property type="entry name" value="CTDL_fold"/>
</dbReference>
<evidence type="ECO:0000313" key="1">
    <source>
        <dbReference type="EMBL" id="TCP32190.1"/>
    </source>
</evidence>
<dbReference type="AlphaFoldDB" id="A0A4R2PAS9"/>
<organism evidence="1 2">
    <name type="scientific">Scopulibacillus darangshiensis</name>
    <dbReference type="NCBI Taxonomy" id="442528"/>
    <lineage>
        <taxon>Bacteria</taxon>
        <taxon>Bacillati</taxon>
        <taxon>Bacillota</taxon>
        <taxon>Bacilli</taxon>
        <taxon>Bacillales</taxon>
        <taxon>Sporolactobacillaceae</taxon>
        <taxon>Scopulibacillus</taxon>
    </lineage>
</organism>